<dbReference type="PANTHER" id="PTHR38846:SF1">
    <property type="entry name" value="C3H1-TYPE DOMAIN-CONTAINING PROTEIN"/>
    <property type="match status" value="1"/>
</dbReference>
<comment type="caution">
    <text evidence="1">The sequence shown here is derived from an EMBL/GenBank/DDBJ whole genome shotgun (WGS) entry which is preliminary data.</text>
</comment>
<accession>A0A409YKY1</accession>
<dbReference type="EMBL" id="NHTK01001033">
    <property type="protein sequence ID" value="PPR03688.1"/>
    <property type="molecule type" value="Genomic_DNA"/>
</dbReference>
<protein>
    <submittedName>
        <fullName evidence="1">Uncharacterized protein</fullName>
    </submittedName>
</protein>
<proteinExistence type="predicted"/>
<organism evidence="1 2">
    <name type="scientific">Panaeolus cyanescens</name>
    <dbReference type="NCBI Taxonomy" id="181874"/>
    <lineage>
        <taxon>Eukaryota</taxon>
        <taxon>Fungi</taxon>
        <taxon>Dikarya</taxon>
        <taxon>Basidiomycota</taxon>
        <taxon>Agaricomycotina</taxon>
        <taxon>Agaricomycetes</taxon>
        <taxon>Agaricomycetidae</taxon>
        <taxon>Agaricales</taxon>
        <taxon>Agaricineae</taxon>
        <taxon>Galeropsidaceae</taxon>
        <taxon>Panaeolus</taxon>
    </lineage>
</organism>
<sequence>MDNSLLPLAQFFERYNDGIFQYCPSNCAAEEFRRLYKYLGYPSKAAKRNDMAGFKQLRGEYDEALTKQFNEVYGTNLDDYSAWYTLLSRIGINPIPSTVSECKKIIKQTHVNLLDLTQATDPNSTVETFSTQSELRTYSIRTRKFFPREEIHSGDILKYLLRKFF</sequence>
<dbReference type="InParanoid" id="A0A409YKY1"/>
<keyword evidence="2" id="KW-1185">Reference proteome</keyword>
<reference evidence="1 2" key="1">
    <citation type="journal article" date="2018" name="Evol. Lett.">
        <title>Horizontal gene cluster transfer increased hallucinogenic mushroom diversity.</title>
        <authorList>
            <person name="Reynolds H.T."/>
            <person name="Vijayakumar V."/>
            <person name="Gluck-Thaler E."/>
            <person name="Korotkin H.B."/>
            <person name="Matheny P.B."/>
            <person name="Slot J.C."/>
        </authorList>
    </citation>
    <scope>NUCLEOTIDE SEQUENCE [LARGE SCALE GENOMIC DNA]</scope>
    <source>
        <strain evidence="1 2">2629</strain>
    </source>
</reference>
<evidence type="ECO:0000313" key="2">
    <source>
        <dbReference type="Proteomes" id="UP000284842"/>
    </source>
</evidence>
<evidence type="ECO:0000313" key="1">
    <source>
        <dbReference type="EMBL" id="PPR03688.1"/>
    </source>
</evidence>
<gene>
    <name evidence="1" type="ORF">CVT24_007409</name>
</gene>
<dbReference type="STRING" id="181874.A0A409YKY1"/>
<name>A0A409YKY1_9AGAR</name>
<dbReference type="PANTHER" id="PTHR38846">
    <property type="entry name" value="C3H1-TYPE DOMAIN-CONTAINING PROTEIN"/>
    <property type="match status" value="1"/>
</dbReference>
<dbReference type="AlphaFoldDB" id="A0A409YKY1"/>
<dbReference type="OrthoDB" id="6105938at2759"/>
<dbReference type="Proteomes" id="UP000284842">
    <property type="component" value="Unassembled WGS sequence"/>
</dbReference>